<dbReference type="EMBL" id="CP011129">
    <property type="protein sequence ID" value="ALN82847.1"/>
    <property type="molecule type" value="Genomic_DNA"/>
</dbReference>
<dbReference type="KEGG" id="laq:GLA29479_3826"/>
<evidence type="ECO:0000256" key="4">
    <source>
        <dbReference type="ARBA" id="ARBA00038969"/>
    </source>
</evidence>
<evidence type="ECO:0000313" key="9">
    <source>
        <dbReference type="Proteomes" id="UP000060787"/>
    </source>
</evidence>
<name>A0A0S2FH34_LYSAN</name>
<evidence type="ECO:0000256" key="2">
    <source>
        <dbReference type="ARBA" id="ARBA00022849"/>
    </source>
</evidence>
<protein>
    <recommendedName>
        <fullName evidence="5 7">Arsenate reductase</fullName>
        <ecNumber evidence="4 7">1.20.4.1</ecNumber>
    </recommendedName>
</protein>
<dbReference type="CDD" id="cd03034">
    <property type="entry name" value="ArsC_ArsC"/>
    <property type="match status" value="1"/>
</dbReference>
<dbReference type="RefSeq" id="WP_057919456.1">
    <property type="nucleotide sequence ID" value="NZ_CP011129.1"/>
</dbReference>
<evidence type="ECO:0000313" key="8">
    <source>
        <dbReference type="EMBL" id="ALN82847.1"/>
    </source>
</evidence>
<dbReference type="Pfam" id="PF03960">
    <property type="entry name" value="ArsC"/>
    <property type="match status" value="1"/>
</dbReference>
<dbReference type="SUPFAM" id="SSF52833">
    <property type="entry name" value="Thioredoxin-like"/>
    <property type="match status" value="1"/>
</dbReference>
<dbReference type="GO" id="GO:0008794">
    <property type="term" value="F:arsenate reductase (glutaredoxin) activity"/>
    <property type="evidence" value="ECO:0007669"/>
    <property type="project" value="UniProtKB-UniRule"/>
</dbReference>
<organism evidence="8 9">
    <name type="scientific">Lysobacter antibioticus</name>
    <dbReference type="NCBI Taxonomy" id="84531"/>
    <lineage>
        <taxon>Bacteria</taxon>
        <taxon>Pseudomonadati</taxon>
        <taxon>Pseudomonadota</taxon>
        <taxon>Gammaproteobacteria</taxon>
        <taxon>Lysobacterales</taxon>
        <taxon>Lysobacteraceae</taxon>
        <taxon>Lysobacter</taxon>
    </lineage>
</organism>
<evidence type="ECO:0000256" key="5">
    <source>
        <dbReference type="ARBA" id="ARBA00039879"/>
    </source>
</evidence>
<dbReference type="Proteomes" id="UP000060787">
    <property type="component" value="Chromosome"/>
</dbReference>
<evidence type="ECO:0000256" key="1">
    <source>
        <dbReference type="ARBA" id="ARBA00007198"/>
    </source>
</evidence>
<dbReference type="OrthoDB" id="9790554at2"/>
<dbReference type="eggNOG" id="COG1393">
    <property type="taxonomic scope" value="Bacteria"/>
</dbReference>
<keyword evidence="9" id="KW-1185">Reference proteome</keyword>
<reference evidence="8 9" key="1">
    <citation type="journal article" date="2015" name="BMC Genomics">
        <title>Comparative genomics and metabolic profiling of the genus Lysobacter.</title>
        <authorList>
            <person name="de Bruijn I."/>
            <person name="Cheng X."/>
            <person name="de Jager V."/>
            <person name="Exposito R.G."/>
            <person name="Watrous J."/>
            <person name="Patel N."/>
            <person name="Postma J."/>
            <person name="Dorrestein P.C."/>
            <person name="Kobayashi D."/>
            <person name="Raaijmakers J.M."/>
        </authorList>
    </citation>
    <scope>NUCLEOTIDE SEQUENCE [LARGE SCALE GENOMIC DNA]</scope>
    <source>
        <strain evidence="8 9">76</strain>
    </source>
</reference>
<comment type="similarity">
    <text evidence="1 6 7">Belongs to the ArsC family.</text>
</comment>
<dbReference type="PROSITE" id="PS51353">
    <property type="entry name" value="ARSC"/>
    <property type="match status" value="1"/>
</dbReference>
<dbReference type="PANTHER" id="PTHR30041">
    <property type="entry name" value="ARSENATE REDUCTASE"/>
    <property type="match status" value="1"/>
</dbReference>
<accession>A0A0S2FH34</accession>
<dbReference type="PATRIC" id="fig|84531.7.peg.3750"/>
<dbReference type="InterPro" id="IPR006659">
    <property type="entry name" value="Arsenate_reductase"/>
</dbReference>
<dbReference type="InterPro" id="IPR006660">
    <property type="entry name" value="Arsenate_reductase-like"/>
</dbReference>
<keyword evidence="2" id="KW-0059">Arsenical resistance</keyword>
<dbReference type="STRING" id="84531.LA76x_4744"/>
<dbReference type="GO" id="GO:0046685">
    <property type="term" value="P:response to arsenic-containing substance"/>
    <property type="evidence" value="ECO:0007669"/>
    <property type="project" value="UniProtKB-KW"/>
</dbReference>
<evidence type="ECO:0000256" key="7">
    <source>
        <dbReference type="RuleBase" id="RU362029"/>
    </source>
</evidence>
<dbReference type="AlphaFoldDB" id="A0A0S2FH34"/>
<dbReference type="EC" id="1.20.4.1" evidence="4 7"/>
<dbReference type="NCBIfam" id="TIGR00014">
    <property type="entry name" value="arsC"/>
    <property type="match status" value="1"/>
</dbReference>
<sequence>MDVTIYHNPACGTSRNTLALIRHAGIEPTVIEYLQDPPSRAALVELIAAAGLSVREAMRQNVPPYVERGLDDPALTDDALIEAMLREPILINRPFVVSPLGVRLCRPSELVLDLLPPITRPFSKEDGEVVIDADGRRVS</sequence>
<dbReference type="Gene3D" id="3.40.30.10">
    <property type="entry name" value="Glutaredoxin"/>
    <property type="match status" value="1"/>
</dbReference>
<comment type="catalytic activity">
    <reaction evidence="7">
        <text>[glutaredoxin]-dithiol + arsenate + glutathione + H(+) = glutathionyl-S-S-[glutaredoxin] + arsenite + H2O</text>
        <dbReference type="Rhea" id="RHEA:22016"/>
        <dbReference type="Rhea" id="RHEA-COMP:10729"/>
        <dbReference type="Rhea" id="RHEA-COMP:17668"/>
        <dbReference type="ChEBI" id="CHEBI:15377"/>
        <dbReference type="ChEBI" id="CHEBI:15378"/>
        <dbReference type="ChEBI" id="CHEBI:29242"/>
        <dbReference type="ChEBI" id="CHEBI:29950"/>
        <dbReference type="ChEBI" id="CHEBI:48597"/>
        <dbReference type="ChEBI" id="CHEBI:57925"/>
        <dbReference type="ChEBI" id="CHEBI:146199"/>
        <dbReference type="EC" id="1.20.4.1"/>
    </reaction>
</comment>
<evidence type="ECO:0000256" key="3">
    <source>
        <dbReference type="ARBA" id="ARBA00023002"/>
    </source>
</evidence>
<dbReference type="PANTHER" id="PTHR30041:SF5">
    <property type="entry name" value="ARSENATE REDUCTASE-RELATED"/>
    <property type="match status" value="1"/>
</dbReference>
<gene>
    <name evidence="8" type="primary">arsC</name>
    <name evidence="8" type="ORF">LA76x_4744</name>
</gene>
<dbReference type="InterPro" id="IPR036249">
    <property type="entry name" value="Thioredoxin-like_sf"/>
</dbReference>
<keyword evidence="3 7" id="KW-0560">Oxidoreductase</keyword>
<proteinExistence type="inferred from homology"/>
<dbReference type="KEGG" id="lab:LA76x_4744"/>
<evidence type="ECO:0000256" key="6">
    <source>
        <dbReference type="PROSITE-ProRule" id="PRU01282"/>
    </source>
</evidence>